<evidence type="ECO:0000259" key="6">
    <source>
        <dbReference type="PROSITE" id="PS50977"/>
    </source>
</evidence>
<dbReference type="Proteomes" id="UP000660454">
    <property type="component" value="Unassembled WGS sequence"/>
</dbReference>
<name>A0ABQ4GEN2_9ACTN</name>
<dbReference type="InterPro" id="IPR009057">
    <property type="entry name" value="Homeodomain-like_sf"/>
</dbReference>
<organism evidence="7 8">
    <name type="scientific">Microbispora siamensis</name>
    <dbReference type="NCBI Taxonomy" id="564413"/>
    <lineage>
        <taxon>Bacteria</taxon>
        <taxon>Bacillati</taxon>
        <taxon>Actinomycetota</taxon>
        <taxon>Actinomycetes</taxon>
        <taxon>Streptosporangiales</taxon>
        <taxon>Streptosporangiaceae</taxon>
        <taxon>Microbispora</taxon>
    </lineage>
</organism>
<reference evidence="7 8" key="1">
    <citation type="submission" date="2021-01" db="EMBL/GenBank/DDBJ databases">
        <title>Whole genome shotgun sequence of Microbispora siamensis NBRC 104113.</title>
        <authorList>
            <person name="Komaki H."/>
            <person name="Tamura T."/>
        </authorList>
    </citation>
    <scope>NUCLEOTIDE SEQUENCE [LARGE SCALE GENOMIC DNA]</scope>
    <source>
        <strain evidence="7 8">NBRC 104113</strain>
    </source>
</reference>
<dbReference type="Pfam" id="PF02909">
    <property type="entry name" value="TetR_C_1"/>
    <property type="match status" value="1"/>
</dbReference>
<evidence type="ECO:0000256" key="4">
    <source>
        <dbReference type="ARBA" id="ARBA00023163"/>
    </source>
</evidence>
<dbReference type="PROSITE" id="PS01081">
    <property type="entry name" value="HTH_TETR_1"/>
    <property type="match status" value="1"/>
</dbReference>
<dbReference type="Gene3D" id="1.10.10.60">
    <property type="entry name" value="Homeodomain-like"/>
    <property type="match status" value="1"/>
</dbReference>
<dbReference type="Pfam" id="PF00440">
    <property type="entry name" value="TetR_N"/>
    <property type="match status" value="1"/>
</dbReference>
<evidence type="ECO:0000256" key="5">
    <source>
        <dbReference type="PROSITE-ProRule" id="PRU00335"/>
    </source>
</evidence>
<evidence type="ECO:0000256" key="2">
    <source>
        <dbReference type="ARBA" id="ARBA00023015"/>
    </source>
</evidence>
<dbReference type="InterPro" id="IPR036271">
    <property type="entry name" value="Tet_transcr_reg_TetR-rel_C_sf"/>
</dbReference>
<dbReference type="EMBL" id="BOOF01000003">
    <property type="protein sequence ID" value="GIH59861.1"/>
    <property type="molecule type" value="Genomic_DNA"/>
</dbReference>
<comment type="caution">
    <text evidence="7">The sequence shown here is derived from an EMBL/GenBank/DDBJ whole genome shotgun (WGS) entry which is preliminary data.</text>
</comment>
<sequence>MPITPDLIARTGLRLLNDVGLDGLTMRTLAKELDVQAPTLYWHVKNKHELLDLMAGLITAEAADGVEGPSRNETWQEWIAGLARRMRDAMLRYRDGARVTAGSYSTGPSIGRTFELVLRTLTDAGFSTTEAARAFPAVLHYVVGFTIEQQARTGENYEGPNPYAQTMTIDETRYPLTASVTKELYAVDSDDHFEHGLRIVLAGIEAVRQKGSSVSGS</sequence>
<feature type="domain" description="HTH tetR-type" evidence="6">
    <location>
        <begin position="2"/>
        <end position="62"/>
    </location>
</feature>
<dbReference type="RefSeq" id="WP_204047017.1">
    <property type="nucleotide sequence ID" value="NZ_BOOF01000003.1"/>
</dbReference>
<dbReference type="SUPFAM" id="SSF46689">
    <property type="entry name" value="Homeodomain-like"/>
    <property type="match status" value="1"/>
</dbReference>
<dbReference type="InterPro" id="IPR023772">
    <property type="entry name" value="DNA-bd_HTH_TetR-type_CS"/>
</dbReference>
<accession>A0ABQ4GEN2</accession>
<feature type="DNA-binding region" description="H-T-H motif" evidence="5">
    <location>
        <begin position="25"/>
        <end position="44"/>
    </location>
</feature>
<dbReference type="PANTHER" id="PTHR30055">
    <property type="entry name" value="HTH-TYPE TRANSCRIPTIONAL REGULATOR RUTR"/>
    <property type="match status" value="1"/>
</dbReference>
<dbReference type="PROSITE" id="PS50977">
    <property type="entry name" value="HTH_TETR_2"/>
    <property type="match status" value="1"/>
</dbReference>
<dbReference type="InterPro" id="IPR004111">
    <property type="entry name" value="Repressor_TetR_C"/>
</dbReference>
<evidence type="ECO:0000256" key="1">
    <source>
        <dbReference type="ARBA" id="ARBA00022491"/>
    </source>
</evidence>
<dbReference type="InterPro" id="IPR003012">
    <property type="entry name" value="Tet_transcr_reg_TetR"/>
</dbReference>
<dbReference type="Gene3D" id="1.10.357.10">
    <property type="entry name" value="Tetracycline Repressor, domain 2"/>
    <property type="match status" value="1"/>
</dbReference>
<keyword evidence="1" id="KW-0678">Repressor</keyword>
<dbReference type="SUPFAM" id="SSF48498">
    <property type="entry name" value="Tetracyclin repressor-like, C-terminal domain"/>
    <property type="match status" value="1"/>
</dbReference>
<keyword evidence="3 5" id="KW-0238">DNA-binding</keyword>
<keyword evidence="8" id="KW-1185">Reference proteome</keyword>
<keyword evidence="2" id="KW-0805">Transcription regulation</keyword>
<evidence type="ECO:0000256" key="3">
    <source>
        <dbReference type="ARBA" id="ARBA00023125"/>
    </source>
</evidence>
<evidence type="ECO:0000313" key="8">
    <source>
        <dbReference type="Proteomes" id="UP000660454"/>
    </source>
</evidence>
<dbReference type="PANTHER" id="PTHR30055:SF151">
    <property type="entry name" value="TRANSCRIPTIONAL REGULATORY PROTEIN"/>
    <property type="match status" value="1"/>
</dbReference>
<evidence type="ECO:0000313" key="7">
    <source>
        <dbReference type="EMBL" id="GIH59861.1"/>
    </source>
</evidence>
<dbReference type="PRINTS" id="PR00400">
    <property type="entry name" value="TETREPRESSOR"/>
</dbReference>
<gene>
    <name evidence="7" type="ORF">Msi02_06780</name>
</gene>
<protein>
    <submittedName>
        <fullName evidence="7">Transcriptional regulator, TetR family (Tetracyclin resistance)</fullName>
    </submittedName>
</protein>
<proteinExistence type="predicted"/>
<keyword evidence="4" id="KW-0804">Transcription</keyword>
<dbReference type="InterPro" id="IPR001647">
    <property type="entry name" value="HTH_TetR"/>
</dbReference>
<dbReference type="InterPro" id="IPR050109">
    <property type="entry name" value="HTH-type_TetR-like_transc_reg"/>
</dbReference>